<proteinExistence type="predicted"/>
<keyword evidence="2" id="KW-1185">Reference proteome</keyword>
<gene>
    <name evidence="1" type="ORF">SAMN05444412_11540</name>
</gene>
<evidence type="ECO:0000313" key="2">
    <source>
        <dbReference type="Proteomes" id="UP000199663"/>
    </source>
</evidence>
<evidence type="ECO:0000313" key="1">
    <source>
        <dbReference type="EMBL" id="SDZ45031.1"/>
    </source>
</evidence>
<comment type="caution">
    <text evidence="1">The sequence shown here is derived from an EMBL/GenBank/DDBJ whole genome shotgun (WGS) entry which is preliminary data.</text>
</comment>
<sequence>MLGYEKNRSQNLLYDDLRITLYEDHRINSYATETH</sequence>
<organism evidence="1 2">
    <name type="scientific">Rhodonellum ikkaensis</name>
    <dbReference type="NCBI Taxonomy" id="336829"/>
    <lineage>
        <taxon>Bacteria</taxon>
        <taxon>Pseudomonadati</taxon>
        <taxon>Bacteroidota</taxon>
        <taxon>Cytophagia</taxon>
        <taxon>Cytophagales</taxon>
        <taxon>Cytophagaceae</taxon>
        <taxon>Rhodonellum</taxon>
    </lineage>
</organism>
<accession>A0A1H3T5A5</accession>
<reference evidence="1 2" key="1">
    <citation type="submission" date="2016-10" db="EMBL/GenBank/DDBJ databases">
        <authorList>
            <person name="Varghese N."/>
            <person name="Submissions S."/>
        </authorList>
    </citation>
    <scope>NUCLEOTIDE SEQUENCE [LARGE SCALE GENOMIC DNA]</scope>
    <source>
        <strain evidence="1 2">DSM 17997</strain>
    </source>
</reference>
<protein>
    <submittedName>
        <fullName evidence="1">Uncharacterized protein</fullName>
    </submittedName>
</protein>
<name>A0A1H3T5A5_9BACT</name>
<dbReference type="EMBL" id="FNQC01000015">
    <property type="protein sequence ID" value="SDZ45031.1"/>
    <property type="molecule type" value="Genomic_DNA"/>
</dbReference>
<dbReference type="Proteomes" id="UP000199663">
    <property type="component" value="Unassembled WGS sequence"/>
</dbReference>